<evidence type="ECO:0000313" key="3">
    <source>
        <dbReference type="Proteomes" id="UP001254488"/>
    </source>
</evidence>
<protein>
    <recommendedName>
        <fullName evidence="4">NERD domain-containing protein</fullName>
    </recommendedName>
</protein>
<evidence type="ECO:0008006" key="4">
    <source>
        <dbReference type="Google" id="ProtNLM"/>
    </source>
</evidence>
<evidence type="ECO:0000256" key="1">
    <source>
        <dbReference type="SAM" id="Phobius"/>
    </source>
</evidence>
<dbReference type="Proteomes" id="UP001254488">
    <property type="component" value="Unassembled WGS sequence"/>
</dbReference>
<evidence type="ECO:0000313" key="2">
    <source>
        <dbReference type="EMBL" id="MDT0554397.1"/>
    </source>
</evidence>
<comment type="caution">
    <text evidence="2">The sequence shown here is derived from an EMBL/GenBank/DDBJ whole genome shotgun (WGS) entry which is preliminary data.</text>
</comment>
<keyword evidence="1" id="KW-1133">Transmembrane helix</keyword>
<dbReference type="RefSeq" id="WP_311331363.1">
    <property type="nucleotide sequence ID" value="NZ_JAVRHZ010000001.1"/>
</dbReference>
<gene>
    <name evidence="2" type="ORF">RM538_00155</name>
</gene>
<keyword evidence="1" id="KW-0472">Membrane</keyword>
<sequence length="269" mass="32522">MGELLPILAMIFIAVIIYFGFVHKTKREKEHENHLRKRLSDEFIIDPESGAKLSLEQAESGHWINHNNEYLEKYDNHPTEEEKEVEKTLNYLRRSKEYRKQKLTSIEIELLEKTKILSKYDDWSYSSPFEIQYCKGYIFHPAVLITGQTYYDNDYHESQIMFWTRLDFYSGHYYLREKSTSEKFFDLIRNDDDLKIDNFEVFTFEKTQNLILINNILKFFKSQKDLEIEFYKENLFIKNRKLINMEDLTRIESIVKSLSNKFIQKRKPA</sequence>
<reference evidence="2 3" key="1">
    <citation type="submission" date="2023-09" db="EMBL/GenBank/DDBJ databases">
        <authorList>
            <person name="Rey-Velasco X."/>
        </authorList>
    </citation>
    <scope>NUCLEOTIDE SEQUENCE [LARGE SCALE GENOMIC DNA]</scope>
    <source>
        <strain evidence="2 3">W242</strain>
    </source>
</reference>
<organism evidence="2 3">
    <name type="scientific">Patiriisocius hiemis</name>
    <dbReference type="NCBI Taxonomy" id="3075604"/>
    <lineage>
        <taxon>Bacteria</taxon>
        <taxon>Pseudomonadati</taxon>
        <taxon>Bacteroidota</taxon>
        <taxon>Flavobacteriia</taxon>
        <taxon>Flavobacteriales</taxon>
        <taxon>Flavobacteriaceae</taxon>
        <taxon>Patiriisocius</taxon>
    </lineage>
</organism>
<feature type="transmembrane region" description="Helical" evidence="1">
    <location>
        <begin position="6"/>
        <end position="22"/>
    </location>
</feature>
<proteinExistence type="predicted"/>
<keyword evidence="1" id="KW-0812">Transmembrane</keyword>
<dbReference type="EMBL" id="JAVRHZ010000001">
    <property type="protein sequence ID" value="MDT0554397.1"/>
    <property type="molecule type" value="Genomic_DNA"/>
</dbReference>
<accession>A0ABU2Y8M6</accession>
<keyword evidence="3" id="KW-1185">Reference proteome</keyword>
<name>A0ABU2Y8M6_9FLAO</name>